<feature type="transmembrane region" description="Helical" evidence="1">
    <location>
        <begin position="185"/>
        <end position="207"/>
    </location>
</feature>
<keyword evidence="1" id="KW-0472">Membrane</keyword>
<protein>
    <submittedName>
        <fullName evidence="2">Uncharacterized protein</fullName>
    </submittedName>
</protein>
<feature type="transmembrane region" description="Helical" evidence="1">
    <location>
        <begin position="145"/>
        <end position="165"/>
    </location>
</feature>
<organism evidence="2 3">
    <name type="scientific">Aspergillus niger ATCC 13496</name>
    <dbReference type="NCBI Taxonomy" id="1353008"/>
    <lineage>
        <taxon>Eukaryota</taxon>
        <taxon>Fungi</taxon>
        <taxon>Dikarya</taxon>
        <taxon>Ascomycota</taxon>
        <taxon>Pezizomycotina</taxon>
        <taxon>Eurotiomycetes</taxon>
        <taxon>Eurotiomycetidae</taxon>
        <taxon>Eurotiales</taxon>
        <taxon>Aspergillaceae</taxon>
        <taxon>Aspergillus</taxon>
        <taxon>Aspergillus subgen. Circumdati</taxon>
    </lineage>
</organism>
<dbReference type="VEuPathDB" id="FungiDB:M747DRAFT_314095"/>
<dbReference type="AlphaFoldDB" id="A0A370C4V9"/>
<evidence type="ECO:0000256" key="1">
    <source>
        <dbReference type="SAM" id="Phobius"/>
    </source>
</evidence>
<proteinExistence type="predicted"/>
<gene>
    <name evidence="2" type="ORF">M747DRAFT_314095</name>
</gene>
<accession>A0A370C4V9</accession>
<reference evidence="2 3" key="1">
    <citation type="submission" date="2018-07" db="EMBL/GenBank/DDBJ databases">
        <title>Section-level genome sequencing of Aspergillus section Nigri to investigate inter- and intra-species variation.</title>
        <authorList>
            <consortium name="DOE Joint Genome Institute"/>
            <person name="Vesth T.C."/>
            <person name="Nybo J.L."/>
            <person name="Theobald S."/>
            <person name="Frisvad J.C."/>
            <person name="Larsen T.O."/>
            <person name="Nielsen K.F."/>
            <person name="Hoof J.B."/>
            <person name="Brandl J."/>
            <person name="Salamov A."/>
            <person name="Riley R."/>
            <person name="Gladden J.M."/>
            <person name="Phatale P."/>
            <person name="Nielsen M.T."/>
            <person name="Lyhne E.K."/>
            <person name="Kogle M.E."/>
            <person name="Strasser K."/>
            <person name="McDonnell E."/>
            <person name="Barry K."/>
            <person name="Clum A."/>
            <person name="Chen C."/>
            <person name="Nolan M."/>
            <person name="Sandor L."/>
            <person name="Kuo A."/>
            <person name="Lipzen A."/>
            <person name="Hainaut M."/>
            <person name="Drula E."/>
            <person name="Tsang A."/>
            <person name="Magnuson J.K."/>
            <person name="Henrissat B."/>
            <person name="Wiebenga A."/>
            <person name="Simmons B.A."/>
            <person name="Makela M.R."/>
            <person name="De vries R.P."/>
            <person name="Grigoriev I.V."/>
            <person name="Mortensen U.H."/>
            <person name="Baker S.E."/>
            <person name="Andersen M.R."/>
        </authorList>
    </citation>
    <scope>NUCLEOTIDE SEQUENCE [LARGE SCALE GENOMIC DNA]</scope>
    <source>
        <strain evidence="2 3">ATCC 13496</strain>
    </source>
</reference>
<keyword evidence="1" id="KW-0812">Transmembrane</keyword>
<feature type="transmembrane region" description="Helical" evidence="1">
    <location>
        <begin position="240"/>
        <end position="262"/>
    </location>
</feature>
<keyword evidence="1" id="KW-1133">Transmembrane helix</keyword>
<evidence type="ECO:0000313" key="2">
    <source>
        <dbReference type="EMBL" id="RDH22001.1"/>
    </source>
</evidence>
<evidence type="ECO:0000313" key="3">
    <source>
        <dbReference type="Proteomes" id="UP000253845"/>
    </source>
</evidence>
<dbReference type="Proteomes" id="UP000253845">
    <property type="component" value="Unassembled WGS sequence"/>
</dbReference>
<name>A0A370C4V9_ASPNG</name>
<sequence length="280" mass="31246">MSLDIAKWELPGDSSSQQAPALNMPLVLLLAGALLGLILAVYSHAYVFATLIATQTPNPRLNSSLSRQHFRGLSIFVFHRLAKICVISRFSMKDFSSLKYGFLSLTADLLLSYLRVANVLTILNQHSGTLPYSRYIPTWSMWSKAFTSIMLQSTASSICFYLPTYLIQLAGALEERLEVSETVQFISLLGTIIVLYFEMAVPAYAIFLRVTASAQRGESMTIRGAWQGFPWSSQVHFFKLLGEVLVLEASVTIVIFMSVLAFCHPNLHDGVFQFCVKYFG</sequence>
<feature type="transmembrane region" description="Helical" evidence="1">
    <location>
        <begin position="26"/>
        <end position="49"/>
    </location>
</feature>
<dbReference type="EMBL" id="KZ851909">
    <property type="protein sequence ID" value="RDH22001.1"/>
    <property type="molecule type" value="Genomic_DNA"/>
</dbReference>